<keyword evidence="3" id="KW-1133">Transmembrane helix</keyword>
<comment type="caution">
    <text evidence="4">The sequence shown here is derived from an EMBL/GenBank/DDBJ whole genome shotgun (WGS) entry which is preliminary data.</text>
</comment>
<proteinExistence type="inferred from homology"/>
<evidence type="ECO:0000256" key="3">
    <source>
        <dbReference type="SAM" id="Phobius"/>
    </source>
</evidence>
<organism evidence="4 5">
    <name type="scientific">Hibiscus sabdariffa</name>
    <name type="common">roselle</name>
    <dbReference type="NCBI Taxonomy" id="183260"/>
    <lineage>
        <taxon>Eukaryota</taxon>
        <taxon>Viridiplantae</taxon>
        <taxon>Streptophyta</taxon>
        <taxon>Embryophyta</taxon>
        <taxon>Tracheophyta</taxon>
        <taxon>Spermatophyta</taxon>
        <taxon>Magnoliopsida</taxon>
        <taxon>eudicotyledons</taxon>
        <taxon>Gunneridae</taxon>
        <taxon>Pentapetalae</taxon>
        <taxon>rosids</taxon>
        <taxon>malvids</taxon>
        <taxon>Malvales</taxon>
        <taxon>Malvaceae</taxon>
        <taxon>Malvoideae</taxon>
        <taxon>Hibiscus</taxon>
    </lineage>
</organism>
<keyword evidence="2" id="KW-0143">Chaperone</keyword>
<evidence type="ECO:0000313" key="4">
    <source>
        <dbReference type="EMBL" id="KAK8993574.1"/>
    </source>
</evidence>
<sequence>MKEQKLSTETLQDVARQLALLADQLNRLIKTNEEIDRSGNLGNSRDTSFIYDSYVFDEVSEPMKNDIEDHKCIVKGKTQIMDFTDYEDQLQVSQLMEQTSNLRYANMIFGGNVEPIQGNLTGTLNLNLASRKILNSHVPVIGTDMSEKMMGIDLIIGVKVLNFAEGAHAVRGTFGPSQVHDTNGEEIQNDATTMQAKYRVIWHIIYEATSSISRAFEEFNPCIVLIVGQHKEFEGKKLVPTTKEGSKLVKSEDEKQKNEALKEKFEAIMQHPGNELEGDVLRTLKALVARGVIGARRRVLEGDFFLEGGMSYFEMQGLFEKGHMVVSNDFALTDMVEVPHVDFEEGYMEADVTDVCALCGLSEVGFAPNKLEEVEKASDDRCSLPLIEALSLQLSSKSLSFALHSVSAMLLLFYGWGLCGLSILNQKSFTRATQFLKWTLPVLNTESIAFAPAPRPPPQFLLSKTTDILNAPSSDHHSRLLFSLKRCSDMSQLKQIHAQILRSTSPHHPKTFFLYFQILHFSSFHDFSYALKLFNQIKNPKSARSW</sequence>
<evidence type="ECO:0000256" key="1">
    <source>
        <dbReference type="ARBA" id="ARBA00008239"/>
    </source>
</evidence>
<dbReference type="EMBL" id="JBBPBN010000049">
    <property type="protein sequence ID" value="KAK8993574.1"/>
    <property type="molecule type" value="Genomic_DNA"/>
</dbReference>
<accession>A0ABR2PZ69</accession>
<keyword evidence="5" id="KW-1185">Reference proteome</keyword>
<comment type="similarity">
    <text evidence="1">Belongs to the heat shock protein 90 family.</text>
</comment>
<gene>
    <name evidence="4" type="ORF">V6N11_033667</name>
</gene>
<keyword evidence="3" id="KW-0812">Transmembrane</keyword>
<evidence type="ECO:0000313" key="5">
    <source>
        <dbReference type="Proteomes" id="UP001396334"/>
    </source>
</evidence>
<dbReference type="Proteomes" id="UP001396334">
    <property type="component" value="Unassembled WGS sequence"/>
</dbReference>
<protein>
    <submittedName>
        <fullName evidence="4">Uncharacterized protein</fullName>
    </submittedName>
</protein>
<dbReference type="InterPro" id="IPR001404">
    <property type="entry name" value="Hsp90_fam"/>
</dbReference>
<feature type="transmembrane region" description="Helical" evidence="3">
    <location>
        <begin position="401"/>
        <end position="424"/>
    </location>
</feature>
<dbReference type="Pfam" id="PF00183">
    <property type="entry name" value="HSP90"/>
    <property type="match status" value="1"/>
</dbReference>
<keyword evidence="3" id="KW-0472">Membrane</keyword>
<evidence type="ECO:0000256" key="2">
    <source>
        <dbReference type="ARBA" id="ARBA00023186"/>
    </source>
</evidence>
<name>A0ABR2PZ69_9ROSI</name>
<reference evidence="4 5" key="1">
    <citation type="journal article" date="2024" name="G3 (Bethesda)">
        <title>Genome assembly of Hibiscus sabdariffa L. provides insights into metabolisms of medicinal natural products.</title>
        <authorList>
            <person name="Kim T."/>
        </authorList>
    </citation>
    <scope>NUCLEOTIDE SEQUENCE [LARGE SCALE GENOMIC DNA]</scope>
    <source>
        <strain evidence="4">TK-2024</strain>
        <tissue evidence="4">Old leaves</tissue>
    </source>
</reference>